<sequence length="196" mass="23001">MSKIILLDLDGIVIRPRHKYFSVRYSEDHGVPLKDILPFFKGEYKKAARGETTIKEVLPAYLSKWRWKGSVEEFLNYWFDSERTLDENVLGVVRDLRNMGNKIYLVSDNEVERGKYIMEKLGLKNEFDGGFFSFDLGYTKGEPEFFQKVLNKLNLKPQDLEYWDDDPKNVEVAKEVGINAKVYNSYEEFKEKLSSN</sequence>
<accession>A0A0G0SYU0</accession>
<proteinExistence type="predicted"/>
<dbReference type="PANTHER" id="PTHR43611">
    <property type="entry name" value="ALPHA-D-GLUCOSE 1-PHOSPHATE PHOSPHATASE"/>
    <property type="match status" value="1"/>
</dbReference>
<evidence type="ECO:0000313" key="1">
    <source>
        <dbReference type="EMBL" id="KKR30767.1"/>
    </source>
</evidence>
<organism evidence="1 2">
    <name type="scientific">Candidatus Woesebacteria bacterium GW2011_GWA1_39_8</name>
    <dbReference type="NCBI Taxonomy" id="1618552"/>
    <lineage>
        <taxon>Bacteria</taxon>
        <taxon>Candidatus Woeseibacteriota</taxon>
    </lineage>
</organism>
<reference evidence="1 2" key="1">
    <citation type="journal article" date="2015" name="Nature">
        <title>rRNA introns, odd ribosomes, and small enigmatic genomes across a large radiation of phyla.</title>
        <authorList>
            <person name="Brown C.T."/>
            <person name="Hug L.A."/>
            <person name="Thomas B.C."/>
            <person name="Sharon I."/>
            <person name="Castelle C.J."/>
            <person name="Singh A."/>
            <person name="Wilkins M.J."/>
            <person name="Williams K.H."/>
            <person name="Banfield J.F."/>
        </authorList>
    </citation>
    <scope>NUCLEOTIDE SEQUENCE [LARGE SCALE GENOMIC DNA]</scope>
</reference>
<name>A0A0G0SYU0_9BACT</name>
<dbReference type="SUPFAM" id="SSF56784">
    <property type="entry name" value="HAD-like"/>
    <property type="match status" value="1"/>
</dbReference>
<gene>
    <name evidence="1" type="ORF">UT61_C0002G0011</name>
</gene>
<dbReference type="NCBIfam" id="TIGR01509">
    <property type="entry name" value="HAD-SF-IA-v3"/>
    <property type="match status" value="1"/>
</dbReference>
<dbReference type="SFLD" id="SFLDG01129">
    <property type="entry name" value="C1.5:_HAD__Beta-PGM__Phosphata"/>
    <property type="match status" value="1"/>
</dbReference>
<dbReference type="SFLD" id="SFLDS00003">
    <property type="entry name" value="Haloacid_Dehalogenase"/>
    <property type="match status" value="1"/>
</dbReference>
<evidence type="ECO:0000313" key="2">
    <source>
        <dbReference type="Proteomes" id="UP000034793"/>
    </source>
</evidence>
<dbReference type="InterPro" id="IPR036412">
    <property type="entry name" value="HAD-like_sf"/>
</dbReference>
<dbReference type="GO" id="GO:0016787">
    <property type="term" value="F:hydrolase activity"/>
    <property type="evidence" value="ECO:0007669"/>
    <property type="project" value="UniProtKB-KW"/>
</dbReference>
<comment type="caution">
    <text evidence="1">The sequence shown here is derived from an EMBL/GenBank/DDBJ whole genome shotgun (WGS) entry which is preliminary data.</text>
</comment>
<keyword evidence="1" id="KW-0378">Hydrolase</keyword>
<dbReference type="Proteomes" id="UP000034793">
    <property type="component" value="Unassembled WGS sequence"/>
</dbReference>
<dbReference type="AlphaFoldDB" id="A0A0G0SYU0"/>
<protein>
    <submittedName>
        <fullName evidence="1">HAD-superfamily hydrolase, subfamily IA, variant 3</fullName>
    </submittedName>
</protein>
<dbReference type="PANTHER" id="PTHR43611:SF3">
    <property type="entry name" value="FLAVIN MONONUCLEOTIDE HYDROLASE 1, CHLOROPLATIC"/>
    <property type="match status" value="1"/>
</dbReference>
<dbReference type="Gene3D" id="3.40.50.1000">
    <property type="entry name" value="HAD superfamily/HAD-like"/>
    <property type="match status" value="1"/>
</dbReference>
<dbReference type="Pfam" id="PF00702">
    <property type="entry name" value="Hydrolase"/>
    <property type="match status" value="1"/>
</dbReference>
<dbReference type="InterPro" id="IPR006439">
    <property type="entry name" value="HAD-SF_hydro_IA"/>
</dbReference>
<dbReference type="InterPro" id="IPR023214">
    <property type="entry name" value="HAD_sf"/>
</dbReference>
<dbReference type="EMBL" id="LBXL01000002">
    <property type="protein sequence ID" value="KKR30767.1"/>
    <property type="molecule type" value="Genomic_DNA"/>
</dbReference>